<gene>
    <name evidence="1" type="ORF">B7O87_12710</name>
</gene>
<reference evidence="2" key="1">
    <citation type="submission" date="2017-04" db="EMBL/GenBank/DDBJ databases">
        <authorList>
            <person name="Abreu V.A."/>
            <person name="Popin R.V."/>
            <person name="Rigonato J."/>
            <person name="Andreote A.P."/>
            <person name="Schaker P.C."/>
            <person name="Hoff-Risseti C."/>
            <person name="Alvarenga D.O."/>
            <person name="Varani A.M."/>
            <person name="Fiore M.F."/>
        </authorList>
    </citation>
    <scope>NUCLEOTIDE SEQUENCE [LARGE SCALE GENOMIC DNA]</scope>
    <source>
        <strain evidence="2">CENA303</strain>
    </source>
</reference>
<dbReference type="Proteomes" id="UP000192997">
    <property type="component" value="Unassembled WGS sequence"/>
</dbReference>
<dbReference type="NCBIfam" id="NF010236">
    <property type="entry name" value="PRK13683.1"/>
    <property type="match status" value="1"/>
</dbReference>
<accession>A0A1X4G4Z8</accession>
<dbReference type="RefSeq" id="WP_040554001.1">
    <property type="nucleotide sequence ID" value="NZ_NBYN01000055.1"/>
</dbReference>
<name>A0A1X4G4Z8_9CYAN</name>
<protein>
    <submittedName>
        <fullName evidence="1">Uncharacterized protein</fullName>
    </submittedName>
</protein>
<sequence>MFTIDISIRNTAFSMSVQRKSAEDAEAVYQLILAAMGSGSPAIVELKCEGKTEKKIAVLAGEISGIQIVQKDGSASSSGKLPGFAAFTVKEETQV</sequence>
<dbReference type="AlphaFoldDB" id="A0A1X4G4Z8"/>
<evidence type="ECO:0000313" key="1">
    <source>
        <dbReference type="EMBL" id="OSO89530.1"/>
    </source>
</evidence>
<proteinExistence type="predicted"/>
<dbReference type="Pfam" id="PF26132">
    <property type="entry name" value="UPF0367"/>
    <property type="match status" value="1"/>
</dbReference>
<dbReference type="EMBL" id="NBYN01000055">
    <property type="protein sequence ID" value="OSO89530.1"/>
    <property type="molecule type" value="Genomic_DNA"/>
</dbReference>
<comment type="caution">
    <text evidence="1">The sequence shown here is derived from an EMBL/GenBank/DDBJ whole genome shotgun (WGS) entry which is preliminary data.</text>
</comment>
<evidence type="ECO:0000313" key="2">
    <source>
        <dbReference type="Proteomes" id="UP000192997"/>
    </source>
</evidence>
<dbReference type="InterPro" id="IPR020885">
    <property type="entry name" value="UPF0367"/>
</dbReference>
<organism evidence="1 2">
    <name type="scientific">Cylindrospermopsis raciborskii CENA303</name>
    <dbReference type="NCBI Taxonomy" id="1170769"/>
    <lineage>
        <taxon>Bacteria</taxon>
        <taxon>Bacillati</taxon>
        <taxon>Cyanobacteriota</taxon>
        <taxon>Cyanophyceae</taxon>
        <taxon>Nostocales</taxon>
        <taxon>Aphanizomenonaceae</taxon>
        <taxon>Cylindrospermopsis</taxon>
    </lineage>
</organism>